<dbReference type="Proteomes" id="UP001497623">
    <property type="component" value="Unassembled WGS sequence"/>
</dbReference>
<sequence>MNLPKKEECGKFHKSNVTAAEQQIILAKHNELRAMVANGLETRGTPGPQPGATNMRELTWNIQLAEVAQAWAQQCNRGHDSYDDRKICDPDYTVGQNIYYGWSFEPANALEKAIQHWYDEVEDMPNTYVDSFTSAGAPGVIGHYTQVVWADTYEVGCGAIHYPATHGTTTYPQSKIYVCNYGKAGNWKNQEVYESGDAATNCPAGTADSVAYPGLCA</sequence>
<dbReference type="PANTHER" id="PTHR10334">
    <property type="entry name" value="CYSTEINE-RICH SECRETORY PROTEIN-RELATED"/>
    <property type="match status" value="1"/>
</dbReference>
<feature type="domain" description="SCP" evidence="1">
    <location>
        <begin position="20"/>
        <end position="189"/>
    </location>
</feature>
<comment type="caution">
    <text evidence="2">The sequence shown here is derived from an EMBL/GenBank/DDBJ whole genome shotgun (WGS) entry which is preliminary data.</text>
</comment>
<evidence type="ECO:0000259" key="1">
    <source>
        <dbReference type="SMART" id="SM00198"/>
    </source>
</evidence>
<dbReference type="CDD" id="cd05380">
    <property type="entry name" value="CAP_euk"/>
    <property type="match status" value="1"/>
</dbReference>
<name>A0AAV2QLL4_MEGNR</name>
<dbReference type="PRINTS" id="PR00837">
    <property type="entry name" value="V5TPXLIKE"/>
</dbReference>
<dbReference type="InterPro" id="IPR002413">
    <property type="entry name" value="V5_allergen-like"/>
</dbReference>
<dbReference type="AlphaFoldDB" id="A0AAV2QLL4"/>
<dbReference type="SMART" id="SM00198">
    <property type="entry name" value="SCP"/>
    <property type="match status" value="1"/>
</dbReference>
<gene>
    <name evidence="2" type="ORF">MNOR_LOCUS13095</name>
</gene>
<dbReference type="SUPFAM" id="SSF55797">
    <property type="entry name" value="PR-1-like"/>
    <property type="match status" value="1"/>
</dbReference>
<evidence type="ECO:0000313" key="2">
    <source>
        <dbReference type="EMBL" id="CAL4086836.1"/>
    </source>
</evidence>
<dbReference type="InterPro" id="IPR018244">
    <property type="entry name" value="Allrgn_V5/Tpx1_CS"/>
</dbReference>
<dbReference type="InterPro" id="IPR001283">
    <property type="entry name" value="CRISP-related"/>
</dbReference>
<organism evidence="2 3">
    <name type="scientific">Meganyctiphanes norvegica</name>
    <name type="common">Northern krill</name>
    <name type="synonym">Thysanopoda norvegica</name>
    <dbReference type="NCBI Taxonomy" id="48144"/>
    <lineage>
        <taxon>Eukaryota</taxon>
        <taxon>Metazoa</taxon>
        <taxon>Ecdysozoa</taxon>
        <taxon>Arthropoda</taxon>
        <taxon>Crustacea</taxon>
        <taxon>Multicrustacea</taxon>
        <taxon>Malacostraca</taxon>
        <taxon>Eumalacostraca</taxon>
        <taxon>Eucarida</taxon>
        <taxon>Euphausiacea</taxon>
        <taxon>Euphausiidae</taxon>
        <taxon>Meganyctiphanes</taxon>
    </lineage>
</organism>
<dbReference type="Gene3D" id="3.40.33.10">
    <property type="entry name" value="CAP"/>
    <property type="match status" value="1"/>
</dbReference>
<dbReference type="Pfam" id="PF00188">
    <property type="entry name" value="CAP"/>
    <property type="match status" value="1"/>
</dbReference>
<dbReference type="EMBL" id="CAXKWB010007378">
    <property type="protein sequence ID" value="CAL4086836.1"/>
    <property type="molecule type" value="Genomic_DNA"/>
</dbReference>
<dbReference type="InterPro" id="IPR014044">
    <property type="entry name" value="CAP_dom"/>
</dbReference>
<evidence type="ECO:0000313" key="3">
    <source>
        <dbReference type="Proteomes" id="UP001497623"/>
    </source>
</evidence>
<accession>A0AAV2QLL4</accession>
<dbReference type="InterPro" id="IPR035940">
    <property type="entry name" value="CAP_sf"/>
</dbReference>
<proteinExistence type="predicted"/>
<reference evidence="2 3" key="1">
    <citation type="submission" date="2024-05" db="EMBL/GenBank/DDBJ databases">
        <authorList>
            <person name="Wallberg A."/>
        </authorList>
    </citation>
    <scope>NUCLEOTIDE SEQUENCE [LARGE SCALE GENOMIC DNA]</scope>
</reference>
<dbReference type="PRINTS" id="PR00838">
    <property type="entry name" value="V5ALLERGEN"/>
</dbReference>
<keyword evidence="3" id="KW-1185">Reference proteome</keyword>
<protein>
    <recommendedName>
        <fullName evidence="1">SCP domain-containing protein</fullName>
    </recommendedName>
</protein>
<dbReference type="PROSITE" id="PS01009">
    <property type="entry name" value="CRISP_1"/>
    <property type="match status" value="1"/>
</dbReference>
<dbReference type="GO" id="GO:0005576">
    <property type="term" value="C:extracellular region"/>
    <property type="evidence" value="ECO:0007669"/>
    <property type="project" value="InterPro"/>
</dbReference>